<name>A0A1C0ABY9_9FIRM</name>
<gene>
    <name evidence="5" type="ORF">U472_04440</name>
</gene>
<dbReference type="GO" id="GO:0005829">
    <property type="term" value="C:cytosol"/>
    <property type="evidence" value="ECO:0007669"/>
    <property type="project" value="TreeGrafter"/>
</dbReference>
<dbReference type="GO" id="GO:0030170">
    <property type="term" value="F:pyridoxal phosphate binding"/>
    <property type="evidence" value="ECO:0007669"/>
    <property type="project" value="TreeGrafter"/>
</dbReference>
<evidence type="ECO:0000256" key="1">
    <source>
        <dbReference type="ARBA" id="ARBA00001933"/>
    </source>
</evidence>
<evidence type="ECO:0000256" key="2">
    <source>
        <dbReference type="ARBA" id="ARBA00022898"/>
    </source>
</evidence>
<comment type="cofactor">
    <cofactor evidence="1">
        <name>pyridoxal 5'-phosphate</name>
        <dbReference type="ChEBI" id="CHEBI:597326"/>
    </cofactor>
</comment>
<keyword evidence="2" id="KW-0663">Pyridoxal phosphate</keyword>
<keyword evidence="6" id="KW-1185">Reference proteome</keyword>
<dbReference type="Gene3D" id="3.20.20.10">
    <property type="entry name" value="Alanine racemase"/>
    <property type="match status" value="1"/>
</dbReference>
<dbReference type="SUPFAM" id="SSF51419">
    <property type="entry name" value="PLP-binding barrel"/>
    <property type="match status" value="1"/>
</dbReference>
<keyword evidence="3" id="KW-0413">Isomerase</keyword>
<evidence type="ECO:0000256" key="3">
    <source>
        <dbReference type="ARBA" id="ARBA00023235"/>
    </source>
</evidence>
<reference evidence="6" key="1">
    <citation type="submission" date="2016-07" db="EMBL/GenBank/DDBJ databases">
        <authorList>
            <person name="Florea S."/>
            <person name="Webb J.S."/>
            <person name="Jaromczyk J."/>
            <person name="Schardl C.L."/>
        </authorList>
    </citation>
    <scope>NUCLEOTIDE SEQUENCE [LARGE SCALE GENOMIC DNA]</scope>
    <source>
        <strain evidence="6">Z6</strain>
    </source>
</reference>
<dbReference type="AlphaFoldDB" id="A0A1C0ABY9"/>
<dbReference type="EMBL" id="LWDV01000007">
    <property type="protein sequence ID" value="OCL27883.1"/>
    <property type="molecule type" value="Genomic_DNA"/>
</dbReference>
<reference evidence="5 6" key="2">
    <citation type="submission" date="2016-08" db="EMBL/GenBank/DDBJ databases">
        <title>Orenia metallireducens sp. nov. strain Z6, a Novel Metal-reducing Firmicute from the Deep Subsurface.</title>
        <authorList>
            <person name="Maxim B.I."/>
            <person name="Kenneth K."/>
            <person name="Flynn T.M."/>
            <person name="Oloughlin E.J."/>
            <person name="Locke R.A."/>
            <person name="Weber J.R."/>
            <person name="Egan S.M."/>
            <person name="Mackie R.I."/>
            <person name="Cann I.K."/>
        </authorList>
    </citation>
    <scope>NUCLEOTIDE SEQUENCE [LARGE SCALE GENOMIC DNA]</scope>
    <source>
        <strain evidence="5 6">Z6</strain>
    </source>
</reference>
<sequence length="359" mass="39835">MTVLNPRIEINLAKIESNTKEIVELANNRGIDIWAVTKGVAADLKVAKAMLLGGVIGLADSRMRNLIKLKELKCPLMLLRIPMLSEVDKVVEIVDISLNSELEVVKRLNQVAKDKDKVHKIILMVDLGDRREGILPEDLFEIAKEIKDLSNIEIIGLGTNLACFRGILPNEDNMTQLMDLVNNIREELEIELPIISAGNSSSLPLLLDLKHTSVTNQLRVGETILLGREVPSGEKFELTSLATFKLIAELIELKDKPTASKGEQGNDAFGQKQKIVDKGIRKRGILGIGRQDIIPEGLFPVSKKMTIEGASSDHLIVDLTDVEDIKLGDEIEFRLSYGALLGAMTSPYVNKEYYYTEEE</sequence>
<comment type="caution">
    <text evidence="5">The sequence shown here is derived from an EMBL/GenBank/DDBJ whole genome shotgun (WGS) entry which is preliminary data.</text>
</comment>
<protein>
    <submittedName>
        <fullName evidence="5">Amino-acid racemase</fullName>
    </submittedName>
</protein>
<feature type="domain" description="Alanine racemase N-terminal" evidence="4">
    <location>
        <begin position="10"/>
        <end position="224"/>
    </location>
</feature>
<organism evidence="5 6">
    <name type="scientific">Orenia metallireducens</name>
    <dbReference type="NCBI Taxonomy" id="1413210"/>
    <lineage>
        <taxon>Bacteria</taxon>
        <taxon>Bacillati</taxon>
        <taxon>Bacillota</taxon>
        <taxon>Clostridia</taxon>
        <taxon>Halanaerobiales</taxon>
        <taxon>Halobacteroidaceae</taxon>
        <taxon>Orenia</taxon>
    </lineage>
</organism>
<dbReference type="Proteomes" id="UP000093514">
    <property type="component" value="Unassembled WGS sequence"/>
</dbReference>
<evidence type="ECO:0000313" key="6">
    <source>
        <dbReference type="Proteomes" id="UP000093514"/>
    </source>
</evidence>
<dbReference type="InterPro" id="IPR029066">
    <property type="entry name" value="PLP-binding_barrel"/>
</dbReference>
<dbReference type="PANTHER" id="PTHR30511">
    <property type="entry name" value="ALANINE RACEMASE"/>
    <property type="match status" value="1"/>
</dbReference>
<evidence type="ECO:0000313" key="5">
    <source>
        <dbReference type="EMBL" id="OCL27883.1"/>
    </source>
</evidence>
<proteinExistence type="predicted"/>
<dbReference type="InterPro" id="IPR000821">
    <property type="entry name" value="Ala_racemase"/>
</dbReference>
<evidence type="ECO:0000259" key="4">
    <source>
        <dbReference type="Pfam" id="PF01168"/>
    </source>
</evidence>
<accession>A0A1C0ABY9</accession>
<dbReference type="PANTHER" id="PTHR30511:SF3">
    <property type="entry name" value="LYSINE RACEMASE"/>
    <property type="match status" value="1"/>
</dbReference>
<dbReference type="CDD" id="cd06815">
    <property type="entry name" value="PLPDE_III_AR_like_1"/>
    <property type="match status" value="1"/>
</dbReference>
<dbReference type="Pfam" id="PF01168">
    <property type="entry name" value="Ala_racemase_N"/>
    <property type="match status" value="1"/>
</dbReference>
<dbReference type="InterPro" id="IPR001608">
    <property type="entry name" value="Ala_racemase_N"/>
</dbReference>
<dbReference type="GO" id="GO:0008784">
    <property type="term" value="F:alanine racemase activity"/>
    <property type="evidence" value="ECO:0007669"/>
    <property type="project" value="TreeGrafter"/>
</dbReference>